<gene>
    <name evidence="1" type="ORF">G3I44_13595</name>
</gene>
<dbReference type="AlphaFoldDB" id="A0A6C0UJ33"/>
<accession>A0A6C0UJ33</accession>
<name>A0A6C0UJ33_9EURY</name>
<evidence type="ECO:0000313" key="1">
    <source>
        <dbReference type="EMBL" id="QIB75227.1"/>
    </source>
</evidence>
<sequence length="46" mass="5019">MVKHPILTLLLAVLVGLMLGVPVLDMISQFLNDILSAVNIEFTVNL</sequence>
<proteinExistence type="predicted"/>
<evidence type="ECO:0000313" key="2">
    <source>
        <dbReference type="Proteomes" id="UP000465846"/>
    </source>
</evidence>
<reference evidence="1 2" key="1">
    <citation type="submission" date="2020-02" db="EMBL/GenBank/DDBJ databases">
        <title>Whole genome sequence of Halogeometricum borinquense strain wsp4.</title>
        <authorList>
            <person name="Verma D.K."/>
            <person name="Gopal K."/>
            <person name="Prasad E.S."/>
        </authorList>
    </citation>
    <scope>NUCLEOTIDE SEQUENCE [LARGE SCALE GENOMIC DNA]</scope>
    <source>
        <strain evidence="2">wsp4</strain>
    </source>
</reference>
<dbReference type="GeneID" id="44080454"/>
<protein>
    <submittedName>
        <fullName evidence="1">Uncharacterized protein</fullName>
    </submittedName>
</protein>
<dbReference type="RefSeq" id="WP_163487018.1">
    <property type="nucleotide sequence ID" value="NZ_CP048739.1"/>
</dbReference>
<organism evidence="1 2">
    <name type="scientific">Halogeometricum borinquense</name>
    <dbReference type="NCBI Taxonomy" id="60847"/>
    <lineage>
        <taxon>Archaea</taxon>
        <taxon>Methanobacteriati</taxon>
        <taxon>Methanobacteriota</taxon>
        <taxon>Stenosarchaea group</taxon>
        <taxon>Halobacteria</taxon>
        <taxon>Halobacteriales</taxon>
        <taxon>Haloferacaceae</taxon>
        <taxon>Halogeometricum</taxon>
    </lineage>
</organism>
<dbReference type="Proteomes" id="UP000465846">
    <property type="component" value="Chromosome"/>
</dbReference>
<dbReference type="EMBL" id="CP048739">
    <property type="protein sequence ID" value="QIB75227.1"/>
    <property type="molecule type" value="Genomic_DNA"/>
</dbReference>